<evidence type="ECO:0000313" key="1">
    <source>
        <dbReference type="EMBL" id="KAI8571080.1"/>
    </source>
</evidence>
<organism evidence="1 2">
    <name type="scientific">Rhododendron molle</name>
    <name type="common">Chinese azalea</name>
    <name type="synonym">Azalea mollis</name>
    <dbReference type="NCBI Taxonomy" id="49168"/>
    <lineage>
        <taxon>Eukaryota</taxon>
        <taxon>Viridiplantae</taxon>
        <taxon>Streptophyta</taxon>
        <taxon>Embryophyta</taxon>
        <taxon>Tracheophyta</taxon>
        <taxon>Spermatophyta</taxon>
        <taxon>Magnoliopsida</taxon>
        <taxon>eudicotyledons</taxon>
        <taxon>Gunneridae</taxon>
        <taxon>Pentapetalae</taxon>
        <taxon>asterids</taxon>
        <taxon>Ericales</taxon>
        <taxon>Ericaceae</taxon>
        <taxon>Ericoideae</taxon>
        <taxon>Rhodoreae</taxon>
        <taxon>Rhododendron</taxon>
    </lineage>
</organism>
<protein>
    <submittedName>
        <fullName evidence="1">Uncharacterized protein</fullName>
    </submittedName>
</protein>
<sequence length="368" mass="41096">MITIDDPPEDCLHFSVLSEDYNRSGVLLMPKFEIGALLELIQRYRVSVAYIKLVLQALNRKASAVGSPPRPSLRFLQRVVFVTSLCFQLLLRPWDSSSSTATASKLIVRVIDGLELLDVDIDRFSSAWNCWTWILTDSALSTDCEGNRQLGLLTPSRSTTAWIADSESIDSLSSLEIVASYSVGLDLIWREILLRNRSKQRILDSILLSLVMIGRATVIIMPGVVRLGWLISMGSLLVLIFPKLAVGLPPSSFLCRIIDSSSLFLWRGMFSHSPETMFTLQSEENVFMASLICNMDADCEKLLICKMDSDCVKALQFDTEVGCEMVGMDPLGRCDNNDLCKETLDQQCEVVKYRSSEVVGISVELEIE</sequence>
<dbReference type="EMBL" id="CM046388">
    <property type="protein sequence ID" value="KAI8571080.1"/>
    <property type="molecule type" value="Genomic_DNA"/>
</dbReference>
<evidence type="ECO:0000313" key="2">
    <source>
        <dbReference type="Proteomes" id="UP001062846"/>
    </source>
</evidence>
<name>A0ACC0Q011_RHOML</name>
<reference evidence="1" key="1">
    <citation type="submission" date="2022-02" db="EMBL/GenBank/DDBJ databases">
        <title>Plant Genome Project.</title>
        <authorList>
            <person name="Zhang R.-G."/>
        </authorList>
    </citation>
    <scope>NUCLEOTIDE SEQUENCE</scope>
    <source>
        <strain evidence="1">AT1</strain>
    </source>
</reference>
<accession>A0ACC0Q011</accession>
<proteinExistence type="predicted"/>
<keyword evidence="2" id="KW-1185">Reference proteome</keyword>
<gene>
    <name evidence="1" type="ORF">RHMOL_Rhmol01G0088900</name>
</gene>
<dbReference type="Proteomes" id="UP001062846">
    <property type="component" value="Chromosome 1"/>
</dbReference>
<comment type="caution">
    <text evidence="1">The sequence shown here is derived from an EMBL/GenBank/DDBJ whole genome shotgun (WGS) entry which is preliminary data.</text>
</comment>